<dbReference type="GO" id="GO:0005886">
    <property type="term" value="C:plasma membrane"/>
    <property type="evidence" value="ECO:0007669"/>
    <property type="project" value="UniProtKB-SubCell"/>
</dbReference>
<feature type="transmembrane region" description="Helical" evidence="7">
    <location>
        <begin position="369"/>
        <end position="386"/>
    </location>
</feature>
<evidence type="ECO:0000313" key="9">
    <source>
        <dbReference type="Proteomes" id="UP000001544"/>
    </source>
</evidence>
<organism evidence="8 9">
    <name type="scientific">Alkalihalophilus pseudofirmus (strain ATCC BAA-2126 / JCM 17055 / OF4)</name>
    <name type="common">Bacillus pseudofirmus</name>
    <dbReference type="NCBI Taxonomy" id="398511"/>
    <lineage>
        <taxon>Bacteria</taxon>
        <taxon>Bacillati</taxon>
        <taxon>Bacillota</taxon>
        <taxon>Bacilli</taxon>
        <taxon>Bacillales</taxon>
        <taxon>Bacillaceae</taxon>
        <taxon>Alkalihalophilus</taxon>
    </lineage>
</organism>
<dbReference type="CDD" id="cd13127">
    <property type="entry name" value="MATE_tuaB_like"/>
    <property type="match status" value="1"/>
</dbReference>
<feature type="transmembrane region" description="Helical" evidence="7">
    <location>
        <begin position="427"/>
        <end position="448"/>
    </location>
</feature>
<evidence type="ECO:0000256" key="6">
    <source>
        <dbReference type="ARBA" id="ARBA00023136"/>
    </source>
</evidence>
<feature type="transmembrane region" description="Helical" evidence="7">
    <location>
        <begin position="454"/>
        <end position="479"/>
    </location>
</feature>
<dbReference type="RefSeq" id="WP_012960640.1">
    <property type="nucleotide sequence ID" value="NC_013791.2"/>
</dbReference>
<evidence type="ECO:0000256" key="4">
    <source>
        <dbReference type="ARBA" id="ARBA00022692"/>
    </source>
</evidence>
<keyword evidence="4 7" id="KW-0812">Transmembrane</keyword>
<keyword evidence="6 7" id="KW-0472">Membrane</keyword>
<evidence type="ECO:0000256" key="2">
    <source>
        <dbReference type="ARBA" id="ARBA00007430"/>
    </source>
</evidence>
<name>D3G092_ALKPO</name>
<keyword evidence="9" id="KW-1185">Reference proteome</keyword>
<feature type="transmembrane region" description="Helical" evidence="7">
    <location>
        <begin position="328"/>
        <end position="348"/>
    </location>
</feature>
<feature type="transmembrane region" description="Helical" evidence="7">
    <location>
        <begin position="88"/>
        <end position="111"/>
    </location>
</feature>
<dbReference type="HOGENOM" id="CLU_026911_5_0_9"/>
<comment type="similarity">
    <text evidence="2">Belongs to the polysaccharide synthase family.</text>
</comment>
<keyword evidence="5 7" id="KW-1133">Transmembrane helix</keyword>
<dbReference type="Pfam" id="PF13440">
    <property type="entry name" value="Polysacc_synt_3"/>
    <property type="match status" value="1"/>
</dbReference>
<feature type="transmembrane region" description="Helical" evidence="7">
    <location>
        <begin position="164"/>
        <end position="192"/>
    </location>
</feature>
<dbReference type="PANTHER" id="PTHR30250:SF10">
    <property type="entry name" value="LIPOPOLYSACCHARIDE BIOSYNTHESIS PROTEIN WZXC"/>
    <property type="match status" value="1"/>
</dbReference>
<feature type="transmembrane region" description="Helical" evidence="7">
    <location>
        <begin position="123"/>
        <end position="144"/>
    </location>
</feature>
<keyword evidence="3" id="KW-1003">Cell membrane</keyword>
<dbReference type="eggNOG" id="COG2244">
    <property type="taxonomic scope" value="Bacteria"/>
</dbReference>
<dbReference type="AlphaFoldDB" id="D3G092"/>
<reference evidence="8 9" key="1">
    <citation type="journal article" date="2011" name="Environ. Microbiol.">
        <title>Genome of alkaliphilic Bacillus pseudofirmus OF4 reveals adaptations that support the ability to grow in an external pH range from 7.5 to 11.4.</title>
        <authorList>
            <person name="Janto B."/>
            <person name="Ahmed A."/>
            <person name="Ito M."/>
            <person name="Liu J."/>
            <person name="Hicks D.B."/>
            <person name="Pagni S."/>
            <person name="Fackelmayer O.J."/>
            <person name="Smith T.A."/>
            <person name="Earl J."/>
            <person name="Elbourne L.D."/>
            <person name="Hassan K."/>
            <person name="Paulsen I.T."/>
            <person name="Kolsto A.B."/>
            <person name="Tourasse N.J."/>
            <person name="Ehrlich G.D."/>
            <person name="Boissy R."/>
            <person name="Ivey D.M."/>
            <person name="Li G."/>
            <person name="Xue Y."/>
            <person name="Ma Y."/>
            <person name="Hu F.Z."/>
            <person name="Krulwich T.A."/>
        </authorList>
    </citation>
    <scope>NUCLEOTIDE SEQUENCE [LARGE SCALE GENOMIC DNA]</scope>
    <source>
        <strain evidence="9">ATCC BAA-2126 / JCM 17055 / OF4</strain>
    </source>
</reference>
<proteinExistence type="inferred from homology"/>
<dbReference type="KEGG" id="bpf:BpOF4_06545"/>
<protein>
    <submittedName>
        <fullName evidence="8">Polysaccharide export protein</fullName>
    </submittedName>
</protein>
<sequence length="505" mass="56557">MNVEKSTINNQLTNKTLKGLFWSFSGTIFQLISKFTVLIVLARLLTPEDFGVVSAAMIIISFSMIFSSLGIGPAIVQNPKLNDQHLSVGFTLSLTLGIFMTLLVWITSDFIAQFFQMESLSSIIKILSFTFIIQSFAVVGQALLERHLDFKSLAKIQVNSYVFGYGLVSIFIALLGGGIWALTLGYMAQVFIQTISILLKQGHTKRISFSKKALNELLYFSGGFTLARVFNHLALQGDNIIIGRLLGAAALGYYGRAYQLMVMPANLFGQVLDKVLFPAMAKIQDDKLKLNLIFLRGTAIISIVVLPFSIYLIIFAEELVLFLFGNEWINIVVPFQFLALGMLFRSSYKISESVARATGAVYKRAWRQSIYACAVFLGSYLGHFWGLNGVALGITIAIAINFLLMTHLSISLINGSWLSFFKAHTPSIFLVFIVMSASLIMKHFFYILGLSFFVVIPTSMFLVIVLLLLSIGLFPNLFLGKEGKWIFKRVLDYYKNMKMVRKNEW</sequence>
<accession>D3G092</accession>
<gene>
    <name evidence="8" type="primary">pstA1</name>
    <name evidence="8" type="ordered locus">BpOF4_06545</name>
</gene>
<evidence type="ECO:0000313" key="8">
    <source>
        <dbReference type="EMBL" id="ADC49367.1"/>
    </source>
</evidence>
<evidence type="ECO:0000256" key="3">
    <source>
        <dbReference type="ARBA" id="ARBA00022475"/>
    </source>
</evidence>
<dbReference type="EMBL" id="CP001878">
    <property type="protein sequence ID" value="ADC49367.1"/>
    <property type="molecule type" value="Genomic_DNA"/>
</dbReference>
<dbReference type="Proteomes" id="UP000001544">
    <property type="component" value="Chromosome"/>
</dbReference>
<dbReference type="InterPro" id="IPR050833">
    <property type="entry name" value="Poly_Biosynth_Transport"/>
</dbReference>
<dbReference type="STRING" id="398511.BpOF4_06545"/>
<feature type="transmembrane region" description="Helical" evidence="7">
    <location>
        <begin position="293"/>
        <end position="316"/>
    </location>
</feature>
<evidence type="ECO:0000256" key="5">
    <source>
        <dbReference type="ARBA" id="ARBA00022989"/>
    </source>
</evidence>
<feature type="transmembrane region" description="Helical" evidence="7">
    <location>
        <begin position="52"/>
        <end position="76"/>
    </location>
</feature>
<evidence type="ECO:0000256" key="7">
    <source>
        <dbReference type="SAM" id="Phobius"/>
    </source>
</evidence>
<evidence type="ECO:0000256" key="1">
    <source>
        <dbReference type="ARBA" id="ARBA00004651"/>
    </source>
</evidence>
<feature type="transmembrane region" description="Helical" evidence="7">
    <location>
        <begin position="392"/>
        <end position="415"/>
    </location>
</feature>
<feature type="transmembrane region" description="Helical" evidence="7">
    <location>
        <begin position="20"/>
        <end position="45"/>
    </location>
</feature>
<dbReference type="PANTHER" id="PTHR30250">
    <property type="entry name" value="PST FAMILY PREDICTED COLANIC ACID TRANSPORTER"/>
    <property type="match status" value="1"/>
</dbReference>
<comment type="subcellular location">
    <subcellularLocation>
        <location evidence="1">Cell membrane</location>
        <topology evidence="1">Multi-pass membrane protein</topology>
    </subcellularLocation>
</comment>